<proteinExistence type="predicted"/>
<evidence type="ECO:0000313" key="2">
    <source>
        <dbReference type="Proteomes" id="UP000606974"/>
    </source>
</evidence>
<gene>
    <name evidence="1" type="ORF">GJ744_003818</name>
</gene>
<dbReference type="EMBL" id="JAACFV010000018">
    <property type="protein sequence ID" value="KAF7511655.1"/>
    <property type="molecule type" value="Genomic_DNA"/>
</dbReference>
<accession>A0A8H7AV22</accession>
<evidence type="ECO:0000313" key="1">
    <source>
        <dbReference type="EMBL" id="KAF7511655.1"/>
    </source>
</evidence>
<reference evidence="1" key="1">
    <citation type="submission" date="2020-02" db="EMBL/GenBank/DDBJ databases">
        <authorList>
            <person name="Palmer J.M."/>
        </authorList>
    </citation>
    <scope>NUCLEOTIDE SEQUENCE</scope>
    <source>
        <strain evidence="1">EPUS1.4</strain>
        <tissue evidence="1">Thallus</tissue>
    </source>
</reference>
<name>A0A8H7AV22_9EURO</name>
<keyword evidence="2" id="KW-1185">Reference proteome</keyword>
<comment type="caution">
    <text evidence="1">The sequence shown here is derived from an EMBL/GenBank/DDBJ whole genome shotgun (WGS) entry which is preliminary data.</text>
</comment>
<organism evidence="1 2">
    <name type="scientific">Endocarpon pusillum</name>
    <dbReference type="NCBI Taxonomy" id="364733"/>
    <lineage>
        <taxon>Eukaryota</taxon>
        <taxon>Fungi</taxon>
        <taxon>Dikarya</taxon>
        <taxon>Ascomycota</taxon>
        <taxon>Pezizomycotina</taxon>
        <taxon>Eurotiomycetes</taxon>
        <taxon>Chaetothyriomycetidae</taxon>
        <taxon>Verrucariales</taxon>
        <taxon>Verrucariaceae</taxon>
        <taxon>Endocarpon</taxon>
    </lineage>
</organism>
<dbReference type="AlphaFoldDB" id="A0A8H7AV22"/>
<sequence length="159" mass="17762">MTPTNWPLKQVPLGAFPLKPLLRIINLEPANGSQCTNRRRSDPGREPVDQAVDLCNIVTGTLNTILAIPLHLNVDFDEKWALWGMMAVRTTMSAIVYFINPDSKLVKRVISCFSAISGIVQAGRRCRQGGWTTRRGGSAYRHRDVLPSRHALQKPSRCL</sequence>
<protein>
    <submittedName>
        <fullName evidence="1">Uncharacterized protein</fullName>
    </submittedName>
</protein>
<dbReference type="Proteomes" id="UP000606974">
    <property type="component" value="Unassembled WGS sequence"/>
</dbReference>